<dbReference type="EMBL" id="BMAW01066290">
    <property type="protein sequence ID" value="GFT54329.1"/>
    <property type="molecule type" value="Genomic_DNA"/>
</dbReference>
<keyword evidence="2" id="KW-1185">Reference proteome</keyword>
<dbReference type="AlphaFoldDB" id="A0A8X6TWI8"/>
<proteinExistence type="predicted"/>
<name>A0A8X6TWI8_NEPPI</name>
<organism evidence="1 2">
    <name type="scientific">Nephila pilipes</name>
    <name type="common">Giant wood spider</name>
    <name type="synonym">Nephila maculata</name>
    <dbReference type="NCBI Taxonomy" id="299642"/>
    <lineage>
        <taxon>Eukaryota</taxon>
        <taxon>Metazoa</taxon>
        <taxon>Ecdysozoa</taxon>
        <taxon>Arthropoda</taxon>
        <taxon>Chelicerata</taxon>
        <taxon>Arachnida</taxon>
        <taxon>Araneae</taxon>
        <taxon>Araneomorphae</taxon>
        <taxon>Entelegynae</taxon>
        <taxon>Araneoidea</taxon>
        <taxon>Nephilidae</taxon>
        <taxon>Nephila</taxon>
    </lineage>
</organism>
<evidence type="ECO:0000313" key="2">
    <source>
        <dbReference type="Proteomes" id="UP000887013"/>
    </source>
</evidence>
<reference evidence="1" key="1">
    <citation type="submission" date="2020-08" db="EMBL/GenBank/DDBJ databases">
        <title>Multicomponent nature underlies the extraordinary mechanical properties of spider dragline silk.</title>
        <authorList>
            <person name="Kono N."/>
            <person name="Nakamura H."/>
            <person name="Mori M."/>
            <person name="Yoshida Y."/>
            <person name="Ohtoshi R."/>
            <person name="Malay A.D."/>
            <person name="Moran D.A.P."/>
            <person name="Tomita M."/>
            <person name="Numata K."/>
            <person name="Arakawa K."/>
        </authorList>
    </citation>
    <scope>NUCLEOTIDE SEQUENCE</scope>
</reference>
<gene>
    <name evidence="1" type="ORF">NPIL_555271</name>
</gene>
<comment type="caution">
    <text evidence="1">The sequence shown here is derived from an EMBL/GenBank/DDBJ whole genome shotgun (WGS) entry which is preliminary data.</text>
</comment>
<evidence type="ECO:0000313" key="1">
    <source>
        <dbReference type="EMBL" id="GFT54329.1"/>
    </source>
</evidence>
<accession>A0A8X6TWI8</accession>
<sequence>MSNRCKMVLPHMSNFCSRNTLTTDLSPSILCSRNRQATQSHSNGFLVGEIFEVQYVRLKSTNFDVRDAIISEHQQIFLHMVRAAICSVQNAIVCEGA</sequence>
<protein>
    <submittedName>
        <fullName evidence="1">Uncharacterized protein</fullName>
    </submittedName>
</protein>
<dbReference type="Proteomes" id="UP000887013">
    <property type="component" value="Unassembled WGS sequence"/>
</dbReference>